<evidence type="ECO:0000256" key="4">
    <source>
        <dbReference type="ARBA" id="ARBA00023002"/>
    </source>
</evidence>
<dbReference type="InterPro" id="IPR000262">
    <property type="entry name" value="FMN-dep_DH"/>
</dbReference>
<dbReference type="Pfam" id="PF01070">
    <property type="entry name" value="FMN_dh"/>
    <property type="match status" value="2"/>
</dbReference>
<keyword evidence="3 7" id="KW-0288">FMN</keyword>
<feature type="binding site" evidence="7">
    <location>
        <position position="195"/>
    </location>
    <ligand>
        <name>FMN</name>
        <dbReference type="ChEBI" id="CHEBI:58210"/>
    </ligand>
</feature>
<evidence type="ECO:0000256" key="7">
    <source>
        <dbReference type="PIRSR" id="PIRSR000138-2"/>
    </source>
</evidence>
<keyword evidence="10" id="KW-1185">Reference proteome</keyword>
<dbReference type="Proteomes" id="UP000032233">
    <property type="component" value="Unassembled WGS sequence"/>
</dbReference>
<evidence type="ECO:0000256" key="1">
    <source>
        <dbReference type="ARBA" id="ARBA00001917"/>
    </source>
</evidence>
<evidence type="ECO:0000256" key="5">
    <source>
        <dbReference type="ARBA" id="ARBA00024042"/>
    </source>
</evidence>
<dbReference type="GO" id="GO:0010181">
    <property type="term" value="F:FMN binding"/>
    <property type="evidence" value="ECO:0007669"/>
    <property type="project" value="InterPro"/>
</dbReference>
<evidence type="ECO:0000256" key="3">
    <source>
        <dbReference type="ARBA" id="ARBA00022643"/>
    </source>
</evidence>
<evidence type="ECO:0000256" key="6">
    <source>
        <dbReference type="PIRSR" id="PIRSR000138-1"/>
    </source>
</evidence>
<dbReference type="GO" id="GO:0016491">
    <property type="term" value="F:oxidoreductase activity"/>
    <property type="evidence" value="ECO:0007669"/>
    <property type="project" value="UniProtKB-KW"/>
</dbReference>
<evidence type="ECO:0000259" key="8">
    <source>
        <dbReference type="PROSITE" id="PS51349"/>
    </source>
</evidence>
<dbReference type="CDD" id="cd02809">
    <property type="entry name" value="alpha_hydroxyacid_oxid_FMN"/>
    <property type="match status" value="1"/>
</dbReference>
<dbReference type="InParanoid" id="A0A0D2HPV6"/>
<keyword evidence="2 7" id="KW-0285">Flavoprotein</keyword>
<feature type="active site" description="Proton acceptor" evidence="6">
    <location>
        <position position="219"/>
    </location>
</feature>
<keyword evidence="4" id="KW-0560">Oxidoreductase</keyword>
<feature type="domain" description="FMN hydroxy acid dehydrogenase" evidence="8">
    <location>
        <begin position="1"/>
        <end position="324"/>
    </location>
</feature>
<comment type="cofactor">
    <cofactor evidence="1">
        <name>FMN</name>
        <dbReference type="ChEBI" id="CHEBI:58210"/>
    </cofactor>
</comment>
<evidence type="ECO:0000256" key="2">
    <source>
        <dbReference type="ARBA" id="ARBA00022630"/>
    </source>
</evidence>
<proteinExistence type="inferred from homology"/>
<dbReference type="InterPro" id="IPR012133">
    <property type="entry name" value="Alpha-hydoxy_acid_DH_FMN"/>
</dbReference>
<dbReference type="InterPro" id="IPR013785">
    <property type="entry name" value="Aldolase_TIM"/>
</dbReference>
<dbReference type="PIRSF" id="PIRSF000138">
    <property type="entry name" value="Al-hdrx_acd_dh"/>
    <property type="match status" value="1"/>
</dbReference>
<feature type="binding site" evidence="7">
    <location>
        <position position="219"/>
    </location>
    <ligand>
        <name>glyoxylate</name>
        <dbReference type="ChEBI" id="CHEBI:36655"/>
    </ligand>
</feature>
<dbReference type="PANTHER" id="PTHR10578">
    <property type="entry name" value="S -2-HYDROXY-ACID OXIDASE-RELATED"/>
    <property type="match status" value="1"/>
</dbReference>
<name>A0A0D2HPV6_9BACT</name>
<sequence length="325" mass="35719">MKIMELTELYNQGKKAMLAADYGFFIQGVETGWVLKNNRTVMDSYALRQRAINGPETADTKTTVLEETLLAPVIMSAMTMPIPAMAQNGLFKVSRALKRAGSMMWTGSPMPKELSELVCKGAPHIQSVKCYADREKILRKIEHCREAGVRWVGIEVDTGQGTKVHDRIIASDCRPPSLDFLRKVRDMTPGKLVFKRVLSKEDAALSLEAGADAVMVSNHGAHTIDYLPHPLQVLPEISRVIRGRIPIFVDGGFRRGTDVFKALALGADLVGLGRPVLYGLAADGEEGVFQVINQITLELKRVMVMTGVDCIEKITPDCLLKLGGQ</sequence>
<comment type="caution">
    <text evidence="9">The sequence shown here is derived from an EMBL/GenBank/DDBJ whole genome shotgun (WGS) entry which is preliminary data.</text>
</comment>
<feature type="binding site" evidence="7">
    <location>
        <position position="217"/>
    </location>
    <ligand>
        <name>FMN</name>
        <dbReference type="ChEBI" id="CHEBI:58210"/>
    </ligand>
</feature>
<dbReference type="Gene3D" id="3.20.20.70">
    <property type="entry name" value="Aldolase class I"/>
    <property type="match status" value="1"/>
</dbReference>
<feature type="binding site" evidence="7">
    <location>
        <begin position="250"/>
        <end position="254"/>
    </location>
    <ligand>
        <name>FMN</name>
        <dbReference type="ChEBI" id="CHEBI:58210"/>
    </ligand>
</feature>
<dbReference type="InterPro" id="IPR037396">
    <property type="entry name" value="FMN_HAD"/>
</dbReference>
<dbReference type="PANTHER" id="PTHR10578:SF107">
    <property type="entry name" value="2-HYDROXYACID OXIDASE 1"/>
    <property type="match status" value="1"/>
</dbReference>
<dbReference type="STRING" id="1429043.X474_18740"/>
<accession>A0A0D2HPV6</accession>
<reference evidence="9 10" key="1">
    <citation type="submission" date="2013-11" db="EMBL/GenBank/DDBJ databases">
        <title>Metagenomic analysis of a methanogenic consortium involved in long chain n-alkane degradation.</title>
        <authorList>
            <person name="Davidova I.A."/>
            <person name="Callaghan A.V."/>
            <person name="Wawrik B."/>
            <person name="Pruitt S."/>
            <person name="Marks C."/>
            <person name="Duncan K.E."/>
            <person name="Suflita J.M."/>
        </authorList>
    </citation>
    <scope>NUCLEOTIDE SEQUENCE [LARGE SCALE GENOMIC DNA]</scope>
    <source>
        <strain evidence="9 10">SPR</strain>
    </source>
</reference>
<evidence type="ECO:0000313" key="9">
    <source>
        <dbReference type="EMBL" id="KIX12498.1"/>
    </source>
</evidence>
<dbReference type="SUPFAM" id="SSF51395">
    <property type="entry name" value="FMN-linked oxidoreductases"/>
    <property type="match status" value="1"/>
</dbReference>
<dbReference type="EMBL" id="AZAC01000030">
    <property type="protein sequence ID" value="KIX12498.1"/>
    <property type="molecule type" value="Genomic_DNA"/>
</dbReference>
<dbReference type="AlphaFoldDB" id="A0A0D2HPV6"/>
<dbReference type="PROSITE" id="PS51349">
    <property type="entry name" value="FMN_HYDROXY_ACID_DH_2"/>
    <property type="match status" value="1"/>
</dbReference>
<organism evidence="9 10">
    <name type="scientific">Dethiosulfatarculus sandiegensis</name>
    <dbReference type="NCBI Taxonomy" id="1429043"/>
    <lineage>
        <taxon>Bacteria</taxon>
        <taxon>Pseudomonadati</taxon>
        <taxon>Thermodesulfobacteriota</taxon>
        <taxon>Desulfarculia</taxon>
        <taxon>Desulfarculales</taxon>
        <taxon>Desulfarculaceae</taxon>
        <taxon>Dethiosulfatarculus</taxon>
    </lineage>
</organism>
<feature type="binding site" evidence="7">
    <location>
        <begin position="273"/>
        <end position="274"/>
    </location>
    <ligand>
        <name>FMN</name>
        <dbReference type="ChEBI" id="CHEBI:58210"/>
    </ligand>
</feature>
<comment type="similarity">
    <text evidence="5">Belongs to the FMN-dependent alpha-hydroxy acid dehydrogenase family.</text>
</comment>
<gene>
    <name evidence="9" type="ORF">X474_18740</name>
</gene>
<evidence type="ECO:0000313" key="10">
    <source>
        <dbReference type="Proteomes" id="UP000032233"/>
    </source>
</evidence>
<protein>
    <recommendedName>
        <fullName evidence="8">FMN hydroxy acid dehydrogenase domain-containing protein</fullName>
    </recommendedName>
</protein>